<evidence type="ECO:0000256" key="5">
    <source>
        <dbReference type="SAM" id="SignalP"/>
    </source>
</evidence>
<keyword evidence="8" id="KW-1185">Reference proteome</keyword>
<feature type="compositionally biased region" description="Basic and acidic residues" evidence="4">
    <location>
        <begin position="83"/>
        <end position="93"/>
    </location>
</feature>
<name>A0A8B6D689_MYTGA</name>
<evidence type="ECO:0000256" key="2">
    <source>
        <dbReference type="ARBA" id="ARBA00022525"/>
    </source>
</evidence>
<accession>A0A8B6D689</accession>
<dbReference type="Gene3D" id="2.60.120.40">
    <property type="match status" value="1"/>
</dbReference>
<dbReference type="SUPFAM" id="SSF49842">
    <property type="entry name" value="TNF-like"/>
    <property type="match status" value="1"/>
</dbReference>
<gene>
    <name evidence="7" type="ORF">MGAL_10B015833</name>
</gene>
<dbReference type="PANTHER" id="PTHR22923">
    <property type="entry name" value="CEREBELLIN-RELATED"/>
    <property type="match status" value="1"/>
</dbReference>
<feature type="region of interest" description="Disordered" evidence="4">
    <location>
        <begin position="83"/>
        <end position="108"/>
    </location>
</feature>
<evidence type="ECO:0000256" key="4">
    <source>
        <dbReference type="SAM" id="MobiDB-lite"/>
    </source>
</evidence>
<reference evidence="7" key="1">
    <citation type="submission" date="2018-11" db="EMBL/GenBank/DDBJ databases">
        <authorList>
            <person name="Alioto T."/>
            <person name="Alioto T."/>
        </authorList>
    </citation>
    <scope>NUCLEOTIDE SEQUENCE</scope>
</reference>
<evidence type="ECO:0000259" key="6">
    <source>
        <dbReference type="PROSITE" id="PS50871"/>
    </source>
</evidence>
<protein>
    <recommendedName>
        <fullName evidence="6">C1q domain-containing protein</fullName>
    </recommendedName>
</protein>
<sequence>MFDLWIMFTVIRFVLTLNIEEEISEIRMAVKQQQMEIRQLQSFNHILIKENHSFKTAIRQLEEDNLLMRKDINLTIGSIPSTEHSEFKHDESLKRKRNTTGESSLQNSRRAAAVGSLDHVAFYAYMSKDDPSLQKHNQLVFDVVKINIGNGYLNNTGVFVAPSSGTYVFAWTLYTGNHGATYYDLMVNGEVYGSTSGETDDVPGDFDSDSGTVVVSLNTGDNVYFRSVIQTTAFILGKRSAKTSFSGWKLY</sequence>
<keyword evidence="3 5" id="KW-0732">Signal</keyword>
<comment type="subcellular location">
    <subcellularLocation>
        <location evidence="1">Secreted</location>
    </subcellularLocation>
</comment>
<feature type="domain" description="C1q" evidence="6">
    <location>
        <begin position="115"/>
        <end position="251"/>
    </location>
</feature>
<dbReference type="Pfam" id="PF00386">
    <property type="entry name" value="C1q"/>
    <property type="match status" value="1"/>
</dbReference>
<keyword evidence="2" id="KW-0964">Secreted</keyword>
<proteinExistence type="predicted"/>
<dbReference type="Proteomes" id="UP000596742">
    <property type="component" value="Unassembled WGS sequence"/>
</dbReference>
<dbReference type="PROSITE" id="PS50871">
    <property type="entry name" value="C1Q"/>
    <property type="match status" value="1"/>
</dbReference>
<feature type="chain" id="PRO_5032625793" description="C1q domain-containing protein" evidence="5">
    <location>
        <begin position="17"/>
        <end position="251"/>
    </location>
</feature>
<dbReference type="AlphaFoldDB" id="A0A8B6D689"/>
<evidence type="ECO:0000313" key="8">
    <source>
        <dbReference type="Proteomes" id="UP000596742"/>
    </source>
</evidence>
<organism evidence="7 8">
    <name type="scientific">Mytilus galloprovincialis</name>
    <name type="common">Mediterranean mussel</name>
    <dbReference type="NCBI Taxonomy" id="29158"/>
    <lineage>
        <taxon>Eukaryota</taxon>
        <taxon>Metazoa</taxon>
        <taxon>Spiralia</taxon>
        <taxon>Lophotrochozoa</taxon>
        <taxon>Mollusca</taxon>
        <taxon>Bivalvia</taxon>
        <taxon>Autobranchia</taxon>
        <taxon>Pteriomorphia</taxon>
        <taxon>Mytilida</taxon>
        <taxon>Mytiloidea</taxon>
        <taxon>Mytilidae</taxon>
        <taxon>Mytilinae</taxon>
        <taxon>Mytilus</taxon>
    </lineage>
</organism>
<feature type="signal peptide" evidence="5">
    <location>
        <begin position="1"/>
        <end position="16"/>
    </location>
</feature>
<dbReference type="EMBL" id="UYJE01003020">
    <property type="protein sequence ID" value="VDI15801.1"/>
    <property type="molecule type" value="Genomic_DNA"/>
</dbReference>
<dbReference type="PANTHER" id="PTHR22923:SF116">
    <property type="entry name" value="C1Q DOMAIN-CONTAINING PROTEIN"/>
    <property type="match status" value="1"/>
</dbReference>
<evidence type="ECO:0000256" key="1">
    <source>
        <dbReference type="ARBA" id="ARBA00004613"/>
    </source>
</evidence>
<dbReference type="InterPro" id="IPR050822">
    <property type="entry name" value="Cerebellin_Synaptic_Org"/>
</dbReference>
<evidence type="ECO:0000313" key="7">
    <source>
        <dbReference type="EMBL" id="VDI15801.1"/>
    </source>
</evidence>
<comment type="caution">
    <text evidence="7">The sequence shown here is derived from an EMBL/GenBank/DDBJ whole genome shotgun (WGS) entry which is preliminary data.</text>
</comment>
<dbReference type="InterPro" id="IPR001073">
    <property type="entry name" value="C1q_dom"/>
</dbReference>
<dbReference type="InterPro" id="IPR008983">
    <property type="entry name" value="Tumour_necrosis_fac-like_dom"/>
</dbReference>
<dbReference type="GO" id="GO:0005576">
    <property type="term" value="C:extracellular region"/>
    <property type="evidence" value="ECO:0007669"/>
    <property type="project" value="UniProtKB-SubCell"/>
</dbReference>
<dbReference type="SMART" id="SM00110">
    <property type="entry name" value="C1Q"/>
    <property type="match status" value="1"/>
</dbReference>
<dbReference type="PRINTS" id="PR00007">
    <property type="entry name" value="COMPLEMNTC1Q"/>
</dbReference>
<dbReference type="OrthoDB" id="6151356at2759"/>
<evidence type="ECO:0000256" key="3">
    <source>
        <dbReference type="ARBA" id="ARBA00022729"/>
    </source>
</evidence>